<organism evidence="7 8">
    <name type="scientific">Caenorhabditis angaria</name>
    <dbReference type="NCBI Taxonomy" id="860376"/>
    <lineage>
        <taxon>Eukaryota</taxon>
        <taxon>Metazoa</taxon>
        <taxon>Ecdysozoa</taxon>
        <taxon>Nematoda</taxon>
        <taxon>Chromadorea</taxon>
        <taxon>Rhabditida</taxon>
        <taxon>Rhabditina</taxon>
        <taxon>Rhabditomorpha</taxon>
        <taxon>Rhabditoidea</taxon>
        <taxon>Rhabditidae</taxon>
        <taxon>Peloderinae</taxon>
        <taxon>Caenorhabditis</taxon>
    </lineage>
</organism>
<dbReference type="GO" id="GO:0016020">
    <property type="term" value="C:membrane"/>
    <property type="evidence" value="ECO:0007669"/>
    <property type="project" value="UniProtKB-SubCell"/>
</dbReference>
<dbReference type="GO" id="GO:0004930">
    <property type="term" value="F:G protein-coupled receptor activity"/>
    <property type="evidence" value="ECO:0007669"/>
    <property type="project" value="InterPro"/>
</dbReference>
<dbReference type="Gene3D" id="1.20.1070.10">
    <property type="entry name" value="Rhodopsin 7-helix transmembrane proteins"/>
    <property type="match status" value="1"/>
</dbReference>
<evidence type="ECO:0000256" key="4">
    <source>
        <dbReference type="ARBA" id="ARBA00023136"/>
    </source>
</evidence>
<sequence length="299" mass="34563">MNRILIACEIIIFNILGLFGNSHILILTWRSKKLKCKSCYLQCCLAISQSICLLSELPNAYFLLTGSQITRAKCYKIVAPYVFFACAQTVIMWFLVLDIFMILYFPALYHQIPAKKYLLLMLIPPTIYGSTIVTLGFQKMNDEVLNYCNPPLALFPTVSQIFSRSEVFINTLTVICFIVLIVIFKQKKQQREPSRIMKRLQISVILFTVSWYMCLLGVDLISGIGFEAELAAILQANMVIFALLCYSQTFYLILWRSADYRDAFFELWSCVPAVKKRRMSQKRISIVTNFHFLNSNRSY</sequence>
<evidence type="ECO:0000256" key="3">
    <source>
        <dbReference type="ARBA" id="ARBA00022989"/>
    </source>
</evidence>
<feature type="transmembrane region" description="Helical" evidence="5">
    <location>
        <begin position="81"/>
        <end position="105"/>
    </location>
</feature>
<feature type="domain" description="G-protein coupled receptors family 1 profile" evidence="6">
    <location>
        <begin position="20"/>
        <end position="211"/>
    </location>
</feature>
<feature type="transmembrane region" description="Helical" evidence="5">
    <location>
        <begin position="6"/>
        <end position="27"/>
    </location>
</feature>
<dbReference type="InterPro" id="IPR019424">
    <property type="entry name" value="7TM_GPCR_Srsx"/>
</dbReference>
<dbReference type="SMART" id="SM01381">
    <property type="entry name" value="7TM_GPCR_Srsx"/>
    <property type="match status" value="1"/>
</dbReference>
<name>A0A9P1N744_9PELO</name>
<dbReference type="PROSITE" id="PS50262">
    <property type="entry name" value="G_PROTEIN_RECEP_F1_2"/>
    <property type="match status" value="1"/>
</dbReference>
<keyword evidence="4 5" id="KW-0472">Membrane</keyword>
<reference evidence="7" key="1">
    <citation type="submission" date="2022-11" db="EMBL/GenBank/DDBJ databases">
        <authorList>
            <person name="Kikuchi T."/>
        </authorList>
    </citation>
    <scope>NUCLEOTIDE SEQUENCE</scope>
    <source>
        <strain evidence="7">PS1010</strain>
    </source>
</reference>
<dbReference type="AlphaFoldDB" id="A0A9P1N744"/>
<feature type="transmembrane region" description="Helical" evidence="5">
    <location>
        <begin position="232"/>
        <end position="254"/>
    </location>
</feature>
<keyword evidence="3 5" id="KW-1133">Transmembrane helix</keyword>
<feature type="transmembrane region" description="Helical" evidence="5">
    <location>
        <begin position="204"/>
        <end position="226"/>
    </location>
</feature>
<evidence type="ECO:0000313" key="8">
    <source>
        <dbReference type="Proteomes" id="UP001152747"/>
    </source>
</evidence>
<evidence type="ECO:0000256" key="1">
    <source>
        <dbReference type="ARBA" id="ARBA00004370"/>
    </source>
</evidence>
<dbReference type="SUPFAM" id="SSF81321">
    <property type="entry name" value="Family A G protein-coupled receptor-like"/>
    <property type="match status" value="1"/>
</dbReference>
<keyword evidence="2 5" id="KW-0812">Transmembrane</keyword>
<evidence type="ECO:0000256" key="2">
    <source>
        <dbReference type="ARBA" id="ARBA00022692"/>
    </source>
</evidence>
<accession>A0A9P1N744</accession>
<feature type="transmembrane region" description="Helical" evidence="5">
    <location>
        <begin position="167"/>
        <end position="184"/>
    </location>
</feature>
<evidence type="ECO:0000259" key="6">
    <source>
        <dbReference type="PROSITE" id="PS50262"/>
    </source>
</evidence>
<keyword evidence="8" id="KW-1185">Reference proteome</keyword>
<evidence type="ECO:0000256" key="5">
    <source>
        <dbReference type="SAM" id="Phobius"/>
    </source>
</evidence>
<dbReference type="PANTHER" id="PTHR23360:SF37">
    <property type="entry name" value="G-PROTEIN COUPLED RECEPTORS FAMILY 1 PROFILE DOMAIN-CONTAINING PROTEIN"/>
    <property type="match status" value="1"/>
</dbReference>
<dbReference type="EMBL" id="CANHGI010000005">
    <property type="protein sequence ID" value="CAI5453640.1"/>
    <property type="molecule type" value="Genomic_DNA"/>
</dbReference>
<dbReference type="InterPro" id="IPR000276">
    <property type="entry name" value="GPCR_Rhodpsn"/>
</dbReference>
<evidence type="ECO:0000313" key="7">
    <source>
        <dbReference type="EMBL" id="CAI5453640.1"/>
    </source>
</evidence>
<dbReference type="Pfam" id="PF10320">
    <property type="entry name" value="7TM_GPCR_Srsx"/>
    <property type="match status" value="1"/>
</dbReference>
<dbReference type="PANTHER" id="PTHR23360">
    <property type="entry name" value="G-PROTEIN COUPLED RECEPTORS FAMILY 1 PROFILE DOMAIN-CONTAINING PROTEIN-RELATED"/>
    <property type="match status" value="1"/>
</dbReference>
<dbReference type="InterPro" id="IPR017452">
    <property type="entry name" value="GPCR_Rhodpsn_7TM"/>
</dbReference>
<comment type="caution">
    <text evidence="7">The sequence shown here is derived from an EMBL/GenBank/DDBJ whole genome shotgun (WGS) entry which is preliminary data.</text>
</comment>
<proteinExistence type="predicted"/>
<protein>
    <recommendedName>
        <fullName evidence="6">G-protein coupled receptors family 1 profile domain-containing protein</fullName>
    </recommendedName>
</protein>
<gene>
    <name evidence="7" type="ORF">CAMP_LOCUS16277</name>
</gene>
<dbReference type="InterPro" id="IPR047130">
    <property type="entry name" value="7TM_GPCR_Srsx_nematod"/>
</dbReference>
<comment type="subcellular location">
    <subcellularLocation>
        <location evidence="1">Membrane</location>
    </subcellularLocation>
</comment>
<dbReference type="Proteomes" id="UP001152747">
    <property type="component" value="Unassembled WGS sequence"/>
</dbReference>
<dbReference type="OrthoDB" id="5873055at2759"/>
<feature type="transmembrane region" description="Helical" evidence="5">
    <location>
        <begin position="117"/>
        <end position="137"/>
    </location>
</feature>